<evidence type="ECO:0000256" key="1">
    <source>
        <dbReference type="SAM" id="MobiDB-lite"/>
    </source>
</evidence>
<feature type="compositionally biased region" description="Acidic residues" evidence="1">
    <location>
        <begin position="243"/>
        <end position="259"/>
    </location>
</feature>
<feature type="domain" description="ImpA N-terminal" evidence="2">
    <location>
        <begin position="12"/>
        <end position="127"/>
    </location>
</feature>
<dbReference type="Proteomes" id="UP000464787">
    <property type="component" value="Chromosome"/>
</dbReference>
<evidence type="ECO:0000313" key="3">
    <source>
        <dbReference type="EMBL" id="QHJ00991.1"/>
    </source>
</evidence>
<dbReference type="KEGG" id="xyk:GT347_25170"/>
<dbReference type="RefSeq" id="WP_160554800.1">
    <property type="nucleotide sequence ID" value="NZ_CP047650.1"/>
</dbReference>
<gene>
    <name evidence="3" type="primary">tssA</name>
    <name evidence="3" type="ORF">GT347_25170</name>
</gene>
<dbReference type="AlphaFoldDB" id="A0A857JAE8"/>
<dbReference type="NCBIfam" id="TIGR03363">
    <property type="entry name" value="VI_chp_8"/>
    <property type="match status" value="1"/>
</dbReference>
<dbReference type="InterPro" id="IPR017740">
    <property type="entry name" value="TssA-like"/>
</dbReference>
<dbReference type="PANTHER" id="PTHR37951:SF1">
    <property type="entry name" value="TYPE VI SECRETION SYSTEM COMPONENT TSSA1"/>
    <property type="match status" value="1"/>
</dbReference>
<keyword evidence="4" id="KW-1185">Reference proteome</keyword>
<dbReference type="InterPro" id="IPR010657">
    <property type="entry name" value="ImpA_N"/>
</dbReference>
<evidence type="ECO:0000313" key="4">
    <source>
        <dbReference type="Proteomes" id="UP000464787"/>
    </source>
</evidence>
<evidence type="ECO:0000259" key="2">
    <source>
        <dbReference type="Pfam" id="PF06812"/>
    </source>
</evidence>
<dbReference type="EMBL" id="CP047650">
    <property type="protein sequence ID" value="QHJ00991.1"/>
    <property type="molecule type" value="Genomic_DNA"/>
</dbReference>
<proteinExistence type="predicted"/>
<feature type="compositionally biased region" description="Low complexity" evidence="1">
    <location>
        <begin position="260"/>
        <end position="280"/>
    </location>
</feature>
<organism evidence="3 4">
    <name type="scientific">Xylophilus rhododendri</name>
    <dbReference type="NCBI Taxonomy" id="2697032"/>
    <lineage>
        <taxon>Bacteria</taxon>
        <taxon>Pseudomonadati</taxon>
        <taxon>Pseudomonadota</taxon>
        <taxon>Betaproteobacteria</taxon>
        <taxon>Burkholderiales</taxon>
        <taxon>Xylophilus</taxon>
    </lineage>
</organism>
<dbReference type="PANTHER" id="PTHR37951">
    <property type="entry name" value="CYTOPLASMIC PROTEIN-RELATED"/>
    <property type="match status" value="1"/>
</dbReference>
<protein>
    <submittedName>
        <fullName evidence="3">Type VI secretion system protein TssA</fullName>
    </submittedName>
</protein>
<reference evidence="3 4" key="1">
    <citation type="submission" date="2020-01" db="EMBL/GenBank/DDBJ databases">
        <title>Genome sequencing of strain KACC 21265.</title>
        <authorList>
            <person name="Heo J."/>
            <person name="Kim S.-J."/>
            <person name="Kim J.-S."/>
            <person name="Hong S.-B."/>
            <person name="Kwon S.-W."/>
        </authorList>
    </citation>
    <scope>NUCLEOTIDE SEQUENCE [LARGE SCALE GENOMIC DNA]</scope>
    <source>
        <strain evidence="3 4">KACC 21265</strain>
    </source>
</reference>
<dbReference type="Pfam" id="PF06812">
    <property type="entry name" value="ImpA_N"/>
    <property type="match status" value="1"/>
</dbReference>
<accession>A0A857JAE8</accession>
<name>A0A857JAE8_9BURK</name>
<feature type="region of interest" description="Disordered" evidence="1">
    <location>
        <begin position="235"/>
        <end position="284"/>
    </location>
</feature>
<sequence length="358" mass="38399">MDKASVMPWLEPLAEDTTGEDLEYDPAFMELTQAANGRPETQFGPAEPPAWPLARELAEGLFQRTRDLRVALLWTRAVLNLEGLPALAPGLVLIHGLLDNFWDTLHPRPDPDDGDTFARLSALGALDSLDSLLGDVRSAQLVMDRHMGGTRVRDVEIALERLAPRADEFGPTAGQITGMLADMPEMAQKVREATDEGLEALKALQRLMNDRFGIDSAVDVKTLRGMLTAVQSLLPSGEASAEGGEDGDNGESASDESGDDSATPAAASAAPGARRAGTSGVHSVESRQDAIRAIGLICAYLDRHEPTNPAQLLLRRAERLIDKGFLHLIKDLAPDAVGEIARILGVDPETLNEGSDSY</sequence>